<reference evidence="2" key="1">
    <citation type="journal article" date="2019" name="Int. J. Syst. Evol. Microbiol.">
        <title>The Global Catalogue of Microorganisms (GCM) 10K type strain sequencing project: providing services to taxonomists for standard genome sequencing and annotation.</title>
        <authorList>
            <consortium name="The Broad Institute Genomics Platform"/>
            <consortium name="The Broad Institute Genome Sequencing Center for Infectious Disease"/>
            <person name="Wu L."/>
            <person name="Ma J."/>
        </authorList>
    </citation>
    <scope>NUCLEOTIDE SEQUENCE [LARGE SCALE GENOMIC DNA]</scope>
    <source>
        <strain evidence="2">TBRC 5832</strain>
    </source>
</reference>
<protein>
    <recommendedName>
        <fullName evidence="3">PadR family transcriptional regulator</fullName>
    </recommendedName>
</protein>
<evidence type="ECO:0000313" key="2">
    <source>
        <dbReference type="Proteomes" id="UP001595867"/>
    </source>
</evidence>
<sequence length="171" mass="19067">MTATLGDILLVFLADRPGTAHDLQQRHAQTFGQQRAVDVTRVGATLRRLERQGHVRDLTTAKLAIRRICTVTDAGRQRQRSWLLDVPAEMTGPEAVDRVLLAMTASDRATFEQVAAACVATLEARHQREARMPRPVMSARYALEEFEDVVTVSAITWISDLTGRCRERDAA</sequence>
<organism evidence="1 2">
    <name type="scientific">Actinoplanes subglobosus</name>
    <dbReference type="NCBI Taxonomy" id="1547892"/>
    <lineage>
        <taxon>Bacteria</taxon>
        <taxon>Bacillati</taxon>
        <taxon>Actinomycetota</taxon>
        <taxon>Actinomycetes</taxon>
        <taxon>Micromonosporales</taxon>
        <taxon>Micromonosporaceae</taxon>
        <taxon>Actinoplanes</taxon>
    </lineage>
</organism>
<dbReference type="SUPFAM" id="SSF46785">
    <property type="entry name" value="Winged helix' DNA-binding domain"/>
    <property type="match status" value="1"/>
</dbReference>
<gene>
    <name evidence="1" type="ORF">ACFO0C_01960</name>
</gene>
<keyword evidence="2" id="KW-1185">Reference proteome</keyword>
<dbReference type="Gene3D" id="1.10.10.10">
    <property type="entry name" value="Winged helix-like DNA-binding domain superfamily/Winged helix DNA-binding domain"/>
    <property type="match status" value="1"/>
</dbReference>
<comment type="caution">
    <text evidence="1">The sequence shown here is derived from an EMBL/GenBank/DDBJ whole genome shotgun (WGS) entry which is preliminary data.</text>
</comment>
<name>A0ABV8IIA9_9ACTN</name>
<dbReference type="InterPro" id="IPR036390">
    <property type="entry name" value="WH_DNA-bd_sf"/>
</dbReference>
<dbReference type="InterPro" id="IPR036388">
    <property type="entry name" value="WH-like_DNA-bd_sf"/>
</dbReference>
<evidence type="ECO:0008006" key="3">
    <source>
        <dbReference type="Google" id="ProtNLM"/>
    </source>
</evidence>
<dbReference type="RefSeq" id="WP_378064716.1">
    <property type="nucleotide sequence ID" value="NZ_JBHSBL010000002.1"/>
</dbReference>
<accession>A0ABV8IIA9</accession>
<dbReference type="Proteomes" id="UP001595867">
    <property type="component" value="Unassembled WGS sequence"/>
</dbReference>
<proteinExistence type="predicted"/>
<dbReference type="EMBL" id="JBHSBL010000002">
    <property type="protein sequence ID" value="MFC4063679.1"/>
    <property type="molecule type" value="Genomic_DNA"/>
</dbReference>
<evidence type="ECO:0000313" key="1">
    <source>
        <dbReference type="EMBL" id="MFC4063679.1"/>
    </source>
</evidence>